<protein>
    <submittedName>
        <fullName evidence="1">Uncharacterized protein</fullName>
    </submittedName>
</protein>
<reference evidence="1 2" key="1">
    <citation type="journal article" date="2023" name="Sci. Data">
        <title>Genome assembly of the Korean intertidal mud-creeper Batillaria attramentaria.</title>
        <authorList>
            <person name="Patra A.K."/>
            <person name="Ho P.T."/>
            <person name="Jun S."/>
            <person name="Lee S.J."/>
            <person name="Kim Y."/>
            <person name="Won Y.J."/>
        </authorList>
    </citation>
    <scope>NUCLEOTIDE SEQUENCE [LARGE SCALE GENOMIC DNA]</scope>
    <source>
        <strain evidence="1">Wonlab-2016</strain>
    </source>
</reference>
<name>A0ABD0J4F9_9CAEN</name>
<evidence type="ECO:0000313" key="1">
    <source>
        <dbReference type="EMBL" id="KAK7460357.1"/>
    </source>
</evidence>
<gene>
    <name evidence="1" type="ORF">BaRGS_00038885</name>
</gene>
<dbReference type="Proteomes" id="UP001519460">
    <property type="component" value="Unassembled WGS sequence"/>
</dbReference>
<evidence type="ECO:0000313" key="2">
    <source>
        <dbReference type="Proteomes" id="UP001519460"/>
    </source>
</evidence>
<organism evidence="1 2">
    <name type="scientific">Batillaria attramentaria</name>
    <dbReference type="NCBI Taxonomy" id="370345"/>
    <lineage>
        <taxon>Eukaryota</taxon>
        <taxon>Metazoa</taxon>
        <taxon>Spiralia</taxon>
        <taxon>Lophotrochozoa</taxon>
        <taxon>Mollusca</taxon>
        <taxon>Gastropoda</taxon>
        <taxon>Caenogastropoda</taxon>
        <taxon>Sorbeoconcha</taxon>
        <taxon>Cerithioidea</taxon>
        <taxon>Batillariidae</taxon>
        <taxon>Batillaria</taxon>
    </lineage>
</organism>
<dbReference type="EMBL" id="JACVVK020000650">
    <property type="protein sequence ID" value="KAK7460357.1"/>
    <property type="molecule type" value="Genomic_DNA"/>
</dbReference>
<accession>A0ABD0J4F9</accession>
<sequence length="113" mass="12121">MNTLNDECSPTLMALLGAISPNLNNTLQAAMIGHIVTSAVSDQATSLQLALSVLLSRQRKVIEELHSFGVTTTYDELRRLRIPAAHAVVSAQRGLTQFDSADGLVQAVSDNFV</sequence>
<proteinExistence type="predicted"/>
<comment type="caution">
    <text evidence="1">The sequence shown here is derived from an EMBL/GenBank/DDBJ whole genome shotgun (WGS) entry which is preliminary data.</text>
</comment>
<keyword evidence="2" id="KW-1185">Reference proteome</keyword>
<dbReference type="AlphaFoldDB" id="A0ABD0J4F9"/>